<dbReference type="EMBL" id="JAGINW010000001">
    <property type="protein sequence ID" value="MBP2321156.1"/>
    <property type="molecule type" value="Genomic_DNA"/>
</dbReference>
<keyword evidence="2" id="KW-1003">Cell membrane</keyword>
<reference evidence="10 11" key="1">
    <citation type="submission" date="2021-03" db="EMBL/GenBank/DDBJ databases">
        <title>Sequencing the genomes of 1000 actinobacteria strains.</title>
        <authorList>
            <person name="Klenk H.-P."/>
        </authorList>
    </citation>
    <scope>NUCLEOTIDE SEQUENCE [LARGE SCALE GENOMIC DNA]</scope>
    <source>
        <strain evidence="10 11">DSM 46670</strain>
    </source>
</reference>
<feature type="transmembrane region" description="Helical" evidence="9">
    <location>
        <begin position="12"/>
        <end position="30"/>
    </location>
</feature>
<evidence type="ECO:0000313" key="10">
    <source>
        <dbReference type="EMBL" id="MBP2321156.1"/>
    </source>
</evidence>
<accession>A0ABS4T9Z7</accession>
<dbReference type="Proteomes" id="UP001519332">
    <property type="component" value="Unassembled WGS sequence"/>
</dbReference>
<evidence type="ECO:0000313" key="11">
    <source>
        <dbReference type="Proteomes" id="UP001519332"/>
    </source>
</evidence>
<comment type="similarity">
    <text evidence="7">Belongs to the glycosyltransferase 87 family.</text>
</comment>
<feature type="region of interest" description="Disordered" evidence="8">
    <location>
        <begin position="400"/>
        <end position="459"/>
    </location>
</feature>
<feature type="transmembrane region" description="Helical" evidence="9">
    <location>
        <begin position="292"/>
        <end position="312"/>
    </location>
</feature>
<protein>
    <submittedName>
        <fullName evidence="10">Alpha-1,2-mannosyltransferase</fullName>
        <ecNumber evidence="10">2.4.1.-</ecNumber>
    </submittedName>
</protein>
<dbReference type="GO" id="GO:0016757">
    <property type="term" value="F:glycosyltransferase activity"/>
    <property type="evidence" value="ECO:0007669"/>
    <property type="project" value="UniProtKB-KW"/>
</dbReference>
<comment type="subcellular location">
    <subcellularLocation>
        <location evidence="1">Cell membrane</location>
        <topology evidence="1">Multi-pass membrane protein</topology>
    </subcellularLocation>
</comment>
<feature type="transmembrane region" description="Helical" evidence="9">
    <location>
        <begin position="168"/>
        <end position="189"/>
    </location>
</feature>
<dbReference type="EC" id="2.4.1.-" evidence="10"/>
<dbReference type="InterPro" id="IPR018584">
    <property type="entry name" value="GT87"/>
</dbReference>
<evidence type="ECO:0000256" key="7">
    <source>
        <dbReference type="ARBA" id="ARBA00024033"/>
    </source>
</evidence>
<feature type="transmembrane region" description="Helical" evidence="9">
    <location>
        <begin position="195"/>
        <end position="214"/>
    </location>
</feature>
<organism evidence="10 11">
    <name type="scientific">Kibdelosporangium banguiense</name>
    <dbReference type="NCBI Taxonomy" id="1365924"/>
    <lineage>
        <taxon>Bacteria</taxon>
        <taxon>Bacillati</taxon>
        <taxon>Actinomycetota</taxon>
        <taxon>Actinomycetes</taxon>
        <taxon>Pseudonocardiales</taxon>
        <taxon>Pseudonocardiaceae</taxon>
        <taxon>Kibdelosporangium</taxon>
    </lineage>
</organism>
<feature type="transmembrane region" description="Helical" evidence="9">
    <location>
        <begin position="117"/>
        <end position="134"/>
    </location>
</feature>
<evidence type="ECO:0000256" key="4">
    <source>
        <dbReference type="ARBA" id="ARBA00022692"/>
    </source>
</evidence>
<gene>
    <name evidence="10" type="ORF">JOF56_001541</name>
</gene>
<evidence type="ECO:0000256" key="2">
    <source>
        <dbReference type="ARBA" id="ARBA00022475"/>
    </source>
</evidence>
<keyword evidence="10" id="KW-0328">Glycosyltransferase</keyword>
<feature type="transmembrane region" description="Helical" evidence="9">
    <location>
        <begin position="352"/>
        <end position="373"/>
    </location>
</feature>
<evidence type="ECO:0000256" key="6">
    <source>
        <dbReference type="ARBA" id="ARBA00023136"/>
    </source>
</evidence>
<feature type="transmembrane region" description="Helical" evidence="9">
    <location>
        <begin position="86"/>
        <end position="110"/>
    </location>
</feature>
<evidence type="ECO:0000256" key="5">
    <source>
        <dbReference type="ARBA" id="ARBA00022989"/>
    </source>
</evidence>
<comment type="caution">
    <text evidence="10">The sequence shown here is derived from an EMBL/GenBank/DDBJ whole genome shotgun (WGS) entry which is preliminary data.</text>
</comment>
<keyword evidence="4 9" id="KW-0812">Transmembrane</keyword>
<evidence type="ECO:0000256" key="8">
    <source>
        <dbReference type="SAM" id="MobiDB-lite"/>
    </source>
</evidence>
<evidence type="ECO:0000256" key="1">
    <source>
        <dbReference type="ARBA" id="ARBA00004651"/>
    </source>
</evidence>
<keyword evidence="3 10" id="KW-0808">Transferase</keyword>
<keyword evidence="11" id="KW-1185">Reference proteome</keyword>
<keyword evidence="5 9" id="KW-1133">Transmembrane helix</keyword>
<sequence length="459" mass="48869">MRKAVWGRPLVLVGLAESIALGLIIGLKVLDGLDFEIYRLGSLTWLQGGDPYGVLPATSRGTFLPFTYPPFAVLAFVPTTLLPARVGFLILTVISALLLFVVVFAFLVALRGREKGLVLPGFVAVGVQLLAAGGDPVRSTLGYGQINMVLMALVVLDCLPTAKRWRGVLVGLAAAIKLTPAVFILFFLVRKDFRAALRAGVTFVAVTALAFVVLPGESVTYWTKLLFNGDRIGAPDHVANQSLRGVFARLSVDFYWILPALLVIALAVYVIRRSNVPTGLAVTALCGLLVSPVSWVHHWVWLVPVLVVLGWTAVTERRVVMGLSVVLAAAVAISTPVWIFEFGGWDAGVWQQAVSDSYVLAGIILLLVTAVYVRGNSTRRSSPPDGLAATPIDPSCALTTEATIDNPSPEPPDVDVRSNRRKGSNRPGSDSTGTAGPLLTTRTAGESPTSTDTEPPGSL</sequence>
<dbReference type="Pfam" id="PF09594">
    <property type="entry name" value="GT87"/>
    <property type="match status" value="1"/>
</dbReference>
<evidence type="ECO:0000256" key="9">
    <source>
        <dbReference type="SAM" id="Phobius"/>
    </source>
</evidence>
<evidence type="ECO:0000256" key="3">
    <source>
        <dbReference type="ARBA" id="ARBA00022679"/>
    </source>
</evidence>
<feature type="transmembrane region" description="Helical" evidence="9">
    <location>
        <begin position="254"/>
        <end position="272"/>
    </location>
</feature>
<feature type="transmembrane region" description="Helical" evidence="9">
    <location>
        <begin position="319"/>
        <end position="340"/>
    </location>
</feature>
<keyword evidence="6 9" id="KW-0472">Membrane</keyword>
<feature type="compositionally biased region" description="Polar residues" evidence="8">
    <location>
        <begin position="426"/>
        <end position="453"/>
    </location>
</feature>
<name>A0ABS4T9Z7_9PSEU</name>
<proteinExistence type="inferred from homology"/>